<dbReference type="RefSeq" id="WP_221047753.1">
    <property type="nucleotide sequence ID" value="NZ_AP019782.1"/>
</dbReference>
<dbReference type="Proteomes" id="UP000824988">
    <property type="component" value="Chromosome"/>
</dbReference>
<evidence type="ECO:0000256" key="2">
    <source>
        <dbReference type="ARBA" id="ARBA00022630"/>
    </source>
</evidence>
<evidence type="ECO:0000256" key="4">
    <source>
        <dbReference type="ARBA" id="ARBA00023002"/>
    </source>
</evidence>
<dbReference type="InterPro" id="IPR051169">
    <property type="entry name" value="NADH-Q_oxidoreductase"/>
</dbReference>
<feature type="domain" description="FAD/NAD(P)-binding" evidence="5">
    <location>
        <begin position="11"/>
        <end position="339"/>
    </location>
</feature>
<gene>
    <name evidence="6" type="primary">ndh</name>
    <name evidence="6" type="ORF">MoryE10_33790</name>
</gene>
<keyword evidence="2" id="KW-0285">Flavoprotein</keyword>
<accession>A0A8D4VQQ2</accession>
<dbReference type="GO" id="GO:0003955">
    <property type="term" value="F:NAD(P)H dehydrogenase (quinone) activity"/>
    <property type="evidence" value="ECO:0007669"/>
    <property type="project" value="TreeGrafter"/>
</dbReference>
<evidence type="ECO:0000259" key="5">
    <source>
        <dbReference type="Pfam" id="PF07992"/>
    </source>
</evidence>
<dbReference type="PANTHER" id="PTHR42913">
    <property type="entry name" value="APOPTOSIS-INDUCING FACTOR 1"/>
    <property type="match status" value="1"/>
</dbReference>
<keyword evidence="4" id="KW-0560">Oxidoreductase</keyword>
<organism evidence="6 7">
    <name type="scientific">Methylogaea oryzae</name>
    <dbReference type="NCBI Taxonomy" id="1295382"/>
    <lineage>
        <taxon>Bacteria</taxon>
        <taxon>Pseudomonadati</taxon>
        <taxon>Pseudomonadota</taxon>
        <taxon>Gammaproteobacteria</taxon>
        <taxon>Methylococcales</taxon>
        <taxon>Methylococcaceae</taxon>
        <taxon>Methylogaea</taxon>
    </lineage>
</organism>
<evidence type="ECO:0000256" key="1">
    <source>
        <dbReference type="ARBA" id="ARBA00001974"/>
    </source>
</evidence>
<comment type="cofactor">
    <cofactor evidence="1">
        <name>FAD</name>
        <dbReference type="ChEBI" id="CHEBI:57692"/>
    </cofactor>
</comment>
<dbReference type="GO" id="GO:0019646">
    <property type="term" value="P:aerobic electron transport chain"/>
    <property type="evidence" value="ECO:0007669"/>
    <property type="project" value="TreeGrafter"/>
</dbReference>
<sequence length="434" mass="47492">MSSKQHNPIPKIVVVGGGAGGLELVTRLGNSLGRRGEAEITLVDCSKTHVWKPLLHEVAAGTLDSHEDELEYLAQANTNHFRFILGRMQGLDGQAKTIRLAPILDSVGAVLVPVRDVRYDILVMAVGSVCNDYGIKGVAEHCMFLDTTEQAERFQERLMEEYVRAHVTKGKLEVVIIGGGATGIELAAQLHEVSHLLNTYGLDRVKPADVKLSIVEASPRLLPELPARLSDATLRELHKLGVDVLLKQRVVEVSPAGVKTDSGQVIPGRIKVWAAGIKAPDFMKTLGLETNRANQLVVRPTLQSSGDDGIFAIGDCAACPWPERNGQVPPRAQSAHQMADLVHDNILRQLKGRGLKEYRYRDYGSLVSLGKFSTVGNLMGGLGGSLMIEGFVARMVYLSLYKMHQLALFGVFRVGMLTLSHFFRRSVHPKIKLH</sequence>
<evidence type="ECO:0000256" key="3">
    <source>
        <dbReference type="ARBA" id="ARBA00022827"/>
    </source>
</evidence>
<dbReference type="PANTHER" id="PTHR42913:SF3">
    <property type="entry name" value="64 KDA MITOCHONDRIAL NADH DEHYDROGENASE (EUROFUNG)"/>
    <property type="match status" value="1"/>
</dbReference>
<keyword evidence="3" id="KW-0274">FAD</keyword>
<dbReference type="InterPro" id="IPR023753">
    <property type="entry name" value="FAD/NAD-binding_dom"/>
</dbReference>
<dbReference type="EMBL" id="AP019782">
    <property type="protein sequence ID" value="BBL72773.1"/>
    <property type="molecule type" value="Genomic_DNA"/>
</dbReference>
<dbReference type="Pfam" id="PF07992">
    <property type="entry name" value="Pyr_redox_2"/>
    <property type="match status" value="1"/>
</dbReference>
<protein>
    <submittedName>
        <fullName evidence="6">NADH dehydrogenase</fullName>
    </submittedName>
</protein>
<evidence type="ECO:0000313" key="7">
    <source>
        <dbReference type="Proteomes" id="UP000824988"/>
    </source>
</evidence>
<dbReference type="AlphaFoldDB" id="A0A8D4VQQ2"/>
<reference evidence="6" key="1">
    <citation type="submission" date="2019-06" db="EMBL/GenBank/DDBJ databases">
        <title>Complete genome sequence of Methylogaea oryzae strain JCM16910.</title>
        <authorList>
            <person name="Asakawa S."/>
        </authorList>
    </citation>
    <scope>NUCLEOTIDE SEQUENCE</scope>
    <source>
        <strain evidence="6">E10</strain>
    </source>
</reference>
<name>A0A8D4VQQ2_9GAMM</name>
<keyword evidence="7" id="KW-1185">Reference proteome</keyword>
<evidence type="ECO:0000313" key="6">
    <source>
        <dbReference type="EMBL" id="BBL72773.1"/>
    </source>
</evidence>
<proteinExistence type="predicted"/>
<dbReference type="KEGG" id="moz:MoryE10_33790"/>